<proteinExistence type="predicted"/>
<comment type="caution">
    <text evidence="1">The sequence shown here is derived from an EMBL/GenBank/DDBJ whole genome shotgun (WGS) entry which is preliminary data.</text>
</comment>
<organism evidence="1 2">
    <name type="scientific">Mongoliibacter ruber</name>
    <dbReference type="NCBI Taxonomy" id="1750599"/>
    <lineage>
        <taxon>Bacteria</taxon>
        <taxon>Pseudomonadati</taxon>
        <taxon>Bacteroidota</taxon>
        <taxon>Cytophagia</taxon>
        <taxon>Cytophagales</taxon>
        <taxon>Cyclobacteriaceae</taxon>
        <taxon>Mongoliibacter</taxon>
    </lineage>
</organism>
<accession>A0A2T0WQG6</accession>
<name>A0A2T0WQG6_9BACT</name>
<reference evidence="1 2" key="1">
    <citation type="submission" date="2018-03" db="EMBL/GenBank/DDBJ databases">
        <title>Genomic Encyclopedia of Archaeal and Bacterial Type Strains, Phase II (KMG-II): from individual species to whole genera.</title>
        <authorList>
            <person name="Goeker M."/>
        </authorList>
    </citation>
    <scope>NUCLEOTIDE SEQUENCE [LARGE SCALE GENOMIC DNA]</scope>
    <source>
        <strain evidence="1 2">DSM 27929</strain>
    </source>
</reference>
<protein>
    <submittedName>
        <fullName evidence="1">Uncharacterized protein</fullName>
    </submittedName>
</protein>
<gene>
    <name evidence="1" type="ORF">CLW00_10347</name>
</gene>
<dbReference type="EMBL" id="PVTR01000003">
    <property type="protein sequence ID" value="PRY88927.1"/>
    <property type="molecule type" value="Genomic_DNA"/>
</dbReference>
<dbReference type="AlphaFoldDB" id="A0A2T0WQG6"/>
<dbReference type="Proteomes" id="UP000238157">
    <property type="component" value="Unassembled WGS sequence"/>
</dbReference>
<keyword evidence="2" id="KW-1185">Reference proteome</keyword>
<sequence length="42" mass="4975">MLKLKSNMYIHNCTSNYEQFVFFIQIFFDTGSDSVNKFSIDT</sequence>
<evidence type="ECO:0000313" key="1">
    <source>
        <dbReference type="EMBL" id="PRY88927.1"/>
    </source>
</evidence>
<evidence type="ECO:0000313" key="2">
    <source>
        <dbReference type="Proteomes" id="UP000238157"/>
    </source>
</evidence>